<dbReference type="Proteomes" id="UP001224392">
    <property type="component" value="Unassembled WGS sequence"/>
</dbReference>
<gene>
    <name evidence="2" type="ORF">MNKW57_16400</name>
</gene>
<name>A0ABQ6LZ24_9GAMM</name>
<proteinExistence type="predicted"/>
<comment type="caution">
    <text evidence="2">The sequence shown here is derived from an EMBL/GenBank/DDBJ whole genome shotgun (WGS) entry which is preliminary data.</text>
</comment>
<evidence type="ECO:0000313" key="2">
    <source>
        <dbReference type="EMBL" id="GMG87319.1"/>
    </source>
</evidence>
<feature type="region of interest" description="Disordered" evidence="1">
    <location>
        <begin position="47"/>
        <end position="72"/>
    </location>
</feature>
<accession>A0ABQ6LZ24</accession>
<evidence type="ECO:0000256" key="1">
    <source>
        <dbReference type="SAM" id="MobiDB-lite"/>
    </source>
</evidence>
<dbReference type="EMBL" id="BSYJ01000003">
    <property type="protein sequence ID" value="GMG87319.1"/>
    <property type="molecule type" value="Genomic_DNA"/>
</dbReference>
<evidence type="ECO:0000313" key="3">
    <source>
        <dbReference type="Proteomes" id="UP001224392"/>
    </source>
</evidence>
<sequence length="72" mass="7988">MGGEDFQDLLSFALGWAVVKGQGNQFLLALYPGDYFTEELERGASAGLQEAKGHKEHRKKQYGGADNYLLDH</sequence>
<reference evidence="2 3" key="1">
    <citation type="submission" date="2023-04" db="EMBL/GenBank/DDBJ databases">
        <title>Marinobulbifer ophiurae gen. nov., sp. Nov., isolate from tissue of brittle star Ophioplocus japonicus.</title>
        <authorList>
            <person name="Kawano K."/>
            <person name="Sawayama S."/>
            <person name="Nakagawa S."/>
        </authorList>
    </citation>
    <scope>NUCLEOTIDE SEQUENCE [LARGE SCALE GENOMIC DNA]</scope>
    <source>
        <strain evidence="2 3">NKW57</strain>
    </source>
</reference>
<organism evidence="2 3">
    <name type="scientific">Biformimicrobium ophioploci</name>
    <dbReference type="NCBI Taxonomy" id="3036711"/>
    <lineage>
        <taxon>Bacteria</taxon>
        <taxon>Pseudomonadati</taxon>
        <taxon>Pseudomonadota</taxon>
        <taxon>Gammaproteobacteria</taxon>
        <taxon>Cellvibrionales</taxon>
        <taxon>Microbulbiferaceae</taxon>
        <taxon>Biformimicrobium</taxon>
    </lineage>
</organism>
<keyword evidence="3" id="KW-1185">Reference proteome</keyword>
<protein>
    <submittedName>
        <fullName evidence="2">Uncharacterized protein</fullName>
    </submittedName>
</protein>